<dbReference type="InterPro" id="IPR006935">
    <property type="entry name" value="Helicase/UvrB_N"/>
</dbReference>
<dbReference type="Gene3D" id="3.90.1570.30">
    <property type="match status" value="1"/>
</dbReference>
<gene>
    <name evidence="4" type="ORF">JHC10_10050</name>
    <name evidence="5" type="ORF">JHC11_06085</name>
</gene>
<feature type="domain" description="Helicase ATP-binding" evidence="2">
    <location>
        <begin position="374"/>
        <end position="526"/>
    </location>
</feature>
<keyword evidence="1" id="KW-0175">Coiled coil</keyword>
<dbReference type="Pfam" id="PF04851">
    <property type="entry name" value="ResIII"/>
    <property type="match status" value="1"/>
</dbReference>
<dbReference type="InterPro" id="IPR027417">
    <property type="entry name" value="P-loop_NTPase"/>
</dbReference>
<dbReference type="PROSITE" id="PS51192">
    <property type="entry name" value="HELICASE_ATP_BIND_1"/>
    <property type="match status" value="1"/>
</dbReference>
<dbReference type="CDD" id="cd18799">
    <property type="entry name" value="SF2_C_EcoAI-like"/>
    <property type="match status" value="1"/>
</dbReference>
<keyword evidence="5" id="KW-0547">Nucleotide-binding</keyword>
<sequence length="1132" mass="130120">MNNDIKSLNFEFLKPEMKQLAQLGGLAETLLYVDPGSSLIRLRSFAEEVVKLIYRHERLPRMPQSSFYELLNNQVFEDCVSRSLIHQIHFLRVKGNDSAHGGKGSLRDAQMAIGIAHQVGTYFGIKYLGKEKKDITDLKDVTNPKTQLNELQKSVSVYEKELEKQQQELDEVIKELERERTQYASKLPEPSETDRKQLKRDSRAIADSLQWNEEKTRLLLIDSLLEKAFWDTSDPNSVGQEVEVDFPANTSGKGYVDYVLWDDNGQPLAVVEAKRSGNESLHAGREQARLYADAFERMGKQRPVIFYTNGYETFIWDDAQYNTYRRVYGVYSKDSLQYLIYQRKYREPQLERFNPDMKITERPYQIEGIKTVAAHFQNQRRKALIIQATGTGKTRVSIALAELLSRTGWAKRVLFLCDRKELRTQADDAFKEHLGSEPRCVIGEKGQIDQDARIYIATYPGMMNRFAQLDVGFFDLIIADESHRSIYNKYRDLFDYFDALQIGLTATPVKFISRNTFDMFDCENLDPTFEFGLEEAIEHEPPYLVPFRVRDLTTDFLRDGIHYSDLNEEQKKQLEEDLGLEEAQNTTITGKDIGRKIFSESTDKIILENLMDNGIKDETGSLVGKTIIFAQRQDHAEHLEELFCKLYPQHGSKVCKVIHNRIPHVESLIKEFKKTDNQFRIAISVDMLDTGIDAPDVVNLVFAKPVKSWVKFWQMIGRGTRLRPNLFGLGKDKSEFLIFDHYGNFDFFEQEYKEPENPVVRPLLQTTFEARVALAQSALKNNHAKAFDIAINQVKADLADLPEESIAVKRELRKVHQLLQTDALQKFDARTQHLLMQTVAPLMAARVLRDKHASQFDRLIAEIKKCFVEQASCLEDGKDQLMIDISALPLNIQRVRQKSSILEEIQSAKFWHELSIDELERARTELRGIMKYRKSASGSSLAVNRTKTQDDGVQITEREVSFMQSNEVLLYRRRLKAILKRMVEQNPTLQKVRDEQPVTDAELKMLTSTILTNNPGVSLEVLNEFYGRTADQLQLTLRELVGLDAKAVDAHLTKFLREHPTLTAQQVKFLNLLKQYIAEHGSIMIDTLYEAPFTSVSHEGVDGVFPVEDVDELITAITPFLKTEGQSQEVQE</sequence>
<evidence type="ECO:0000313" key="5">
    <source>
        <dbReference type="EMBL" id="MBJ7315556.1"/>
    </source>
</evidence>
<dbReference type="GO" id="GO:0005829">
    <property type="term" value="C:cytosol"/>
    <property type="evidence" value="ECO:0007669"/>
    <property type="project" value="TreeGrafter"/>
</dbReference>
<feature type="domain" description="Helicase C-terminal" evidence="3">
    <location>
        <begin position="614"/>
        <end position="780"/>
    </location>
</feature>
<dbReference type="GO" id="GO:0009307">
    <property type="term" value="P:DNA restriction-modification system"/>
    <property type="evidence" value="ECO:0007669"/>
    <property type="project" value="UniProtKB-KW"/>
</dbReference>
<protein>
    <submittedName>
        <fullName evidence="5">DEAD/DEAH box helicase family protein</fullName>
    </submittedName>
</protein>
<keyword evidence="5" id="KW-0067">ATP-binding</keyword>
<dbReference type="CDD" id="cd18032">
    <property type="entry name" value="DEXHc_RE_I_III_res"/>
    <property type="match status" value="1"/>
</dbReference>
<dbReference type="EMBL" id="JAEMOP010000002">
    <property type="protein sequence ID" value="MBJ7315556.1"/>
    <property type="molecule type" value="Genomic_DNA"/>
</dbReference>
<evidence type="ECO:0000313" key="6">
    <source>
        <dbReference type="Proteomes" id="UP000621390"/>
    </source>
</evidence>
<keyword evidence="5" id="KW-0378">Hydrolase</keyword>
<dbReference type="SUPFAM" id="SSF52540">
    <property type="entry name" value="P-loop containing nucleoside triphosphate hydrolases"/>
    <property type="match status" value="2"/>
</dbReference>
<evidence type="ECO:0000259" key="3">
    <source>
        <dbReference type="PROSITE" id="PS51194"/>
    </source>
</evidence>
<dbReference type="SMART" id="SM00487">
    <property type="entry name" value="DEXDc"/>
    <property type="match status" value="1"/>
</dbReference>
<dbReference type="PROSITE" id="PS51194">
    <property type="entry name" value="HELICASE_CTER"/>
    <property type="match status" value="1"/>
</dbReference>
<keyword evidence="7" id="KW-1185">Reference proteome</keyword>
<dbReference type="Proteomes" id="UP000621390">
    <property type="component" value="Unassembled WGS sequence"/>
</dbReference>
<dbReference type="Pfam" id="PF00271">
    <property type="entry name" value="Helicase_C"/>
    <property type="match status" value="1"/>
</dbReference>
<evidence type="ECO:0000313" key="7">
    <source>
        <dbReference type="Proteomes" id="UP000655994"/>
    </source>
</evidence>
<proteinExistence type="predicted"/>
<dbReference type="Pfam" id="PF08463">
    <property type="entry name" value="EcoEI_R_C"/>
    <property type="match status" value="1"/>
</dbReference>
<organism evidence="5 6">
    <name type="scientific">Idiomarina abyssalis</name>
    <dbReference type="NCBI Taxonomy" id="86102"/>
    <lineage>
        <taxon>Bacteria</taxon>
        <taxon>Pseudomonadati</taxon>
        <taxon>Pseudomonadota</taxon>
        <taxon>Gammaproteobacteria</taxon>
        <taxon>Alteromonadales</taxon>
        <taxon>Idiomarinaceae</taxon>
        <taxon>Idiomarina</taxon>
    </lineage>
</organism>
<dbReference type="AlphaFoldDB" id="A0A8I1KE33"/>
<dbReference type="GO" id="GO:0004386">
    <property type="term" value="F:helicase activity"/>
    <property type="evidence" value="ECO:0007669"/>
    <property type="project" value="UniProtKB-KW"/>
</dbReference>
<dbReference type="PANTHER" id="PTHR47396:SF1">
    <property type="entry name" value="ATP-DEPENDENT HELICASE IRC3-RELATED"/>
    <property type="match status" value="1"/>
</dbReference>
<evidence type="ECO:0000256" key="1">
    <source>
        <dbReference type="SAM" id="Coils"/>
    </source>
</evidence>
<dbReference type="GO" id="GO:0003677">
    <property type="term" value="F:DNA binding"/>
    <property type="evidence" value="ECO:0007669"/>
    <property type="project" value="UniProtKB-KW"/>
</dbReference>
<dbReference type="GO" id="GO:0009035">
    <property type="term" value="F:type I site-specific deoxyribonuclease activity"/>
    <property type="evidence" value="ECO:0007669"/>
    <property type="project" value="UniProtKB-EC"/>
</dbReference>
<evidence type="ECO:0000313" key="4">
    <source>
        <dbReference type="EMBL" id="MBJ7267278.1"/>
    </source>
</evidence>
<dbReference type="Pfam" id="PF04313">
    <property type="entry name" value="HSDR_N"/>
    <property type="match status" value="1"/>
</dbReference>
<dbReference type="InterPro" id="IPR007409">
    <property type="entry name" value="Restrct_endonuc_type1_HsdR_N"/>
</dbReference>
<reference evidence="5 7" key="1">
    <citation type="submission" date="2020-09" db="EMBL/GenBank/DDBJ databases">
        <title>Draft Genomes of Bacterial Isolates from North Pond Shallow Sediments.</title>
        <authorList>
            <person name="Kiel Reese B."/>
            <person name="Mullis M."/>
            <person name="Weisend R.E."/>
        </authorList>
    </citation>
    <scope>NUCLEOTIDE SEQUENCE</scope>
    <source>
        <strain evidence="5">KJE-2</strain>
        <strain evidence="4 7">KJE-3</strain>
    </source>
</reference>
<dbReference type="Proteomes" id="UP000655994">
    <property type="component" value="Unassembled WGS sequence"/>
</dbReference>
<dbReference type="GO" id="GO:0005524">
    <property type="term" value="F:ATP binding"/>
    <property type="evidence" value="ECO:0007669"/>
    <property type="project" value="UniProtKB-KW"/>
</dbReference>
<evidence type="ECO:0000259" key="2">
    <source>
        <dbReference type="PROSITE" id="PS51192"/>
    </source>
</evidence>
<dbReference type="InterPro" id="IPR013670">
    <property type="entry name" value="EcoEI_R_C_dom"/>
</dbReference>
<keyword evidence="5" id="KW-0347">Helicase</keyword>
<name>A0A8I1KE33_9GAMM</name>
<dbReference type="PANTHER" id="PTHR47396">
    <property type="entry name" value="TYPE I RESTRICTION ENZYME ECOKI R PROTEIN"/>
    <property type="match status" value="1"/>
</dbReference>
<dbReference type="InterPro" id="IPR050742">
    <property type="entry name" value="Helicase_Restrict-Modif_Enz"/>
</dbReference>
<dbReference type="InterPro" id="IPR014001">
    <property type="entry name" value="Helicase_ATP-bd"/>
</dbReference>
<dbReference type="InterPro" id="IPR001650">
    <property type="entry name" value="Helicase_C-like"/>
</dbReference>
<dbReference type="Gene3D" id="3.40.50.300">
    <property type="entry name" value="P-loop containing nucleotide triphosphate hydrolases"/>
    <property type="match status" value="2"/>
</dbReference>
<accession>A0A8I1KE33</accession>
<comment type="caution">
    <text evidence="5">The sequence shown here is derived from an EMBL/GenBank/DDBJ whole genome shotgun (WGS) entry which is preliminary data.</text>
</comment>
<dbReference type="EMBL" id="JAEMOS010000030">
    <property type="protein sequence ID" value="MBJ7267278.1"/>
    <property type="molecule type" value="Genomic_DNA"/>
</dbReference>
<feature type="coiled-coil region" evidence="1">
    <location>
        <begin position="148"/>
        <end position="186"/>
    </location>
</feature>